<evidence type="ECO:0000313" key="1">
    <source>
        <dbReference type="EMBL" id="RKE97895.1"/>
    </source>
</evidence>
<dbReference type="EMBL" id="RAQK01000001">
    <property type="protein sequence ID" value="RKE97895.1"/>
    <property type="molecule type" value="Genomic_DNA"/>
</dbReference>
<name>A0A420DUH5_9RHOB</name>
<keyword evidence="2" id="KW-1185">Reference proteome</keyword>
<sequence>MPTYSPRMKLCATCERWGGARKLDPTRTFVTTASSGTKGECLGGAHNRQQVQALATCAAFGKWPALRK</sequence>
<reference evidence="1 2" key="1">
    <citation type="submission" date="2018-09" db="EMBL/GenBank/DDBJ databases">
        <title>Genomic Encyclopedia of Archaeal and Bacterial Type Strains, Phase II (KMG-II): from individual species to whole genera.</title>
        <authorList>
            <person name="Goeker M."/>
        </authorList>
    </citation>
    <scope>NUCLEOTIDE SEQUENCE [LARGE SCALE GENOMIC DNA]</scope>
    <source>
        <strain evidence="1 2">DSM 11458</strain>
    </source>
</reference>
<organism evidence="1 2">
    <name type="scientific">Sulfitobacter guttiformis</name>
    <dbReference type="NCBI Taxonomy" id="74349"/>
    <lineage>
        <taxon>Bacteria</taxon>
        <taxon>Pseudomonadati</taxon>
        <taxon>Pseudomonadota</taxon>
        <taxon>Alphaproteobacteria</taxon>
        <taxon>Rhodobacterales</taxon>
        <taxon>Roseobacteraceae</taxon>
        <taxon>Sulfitobacter</taxon>
    </lineage>
</organism>
<evidence type="ECO:0000313" key="2">
    <source>
        <dbReference type="Proteomes" id="UP000284407"/>
    </source>
</evidence>
<dbReference type="AlphaFoldDB" id="A0A420DUH5"/>
<gene>
    <name evidence="1" type="ORF">C8N30_2526</name>
</gene>
<protein>
    <submittedName>
        <fullName evidence="1">Uncharacterized protein</fullName>
    </submittedName>
</protein>
<comment type="caution">
    <text evidence="1">The sequence shown here is derived from an EMBL/GenBank/DDBJ whole genome shotgun (WGS) entry which is preliminary data.</text>
</comment>
<proteinExistence type="predicted"/>
<dbReference type="Proteomes" id="UP000284407">
    <property type="component" value="Unassembled WGS sequence"/>
</dbReference>
<accession>A0A420DUH5</accession>